<evidence type="ECO:0000313" key="2">
    <source>
        <dbReference type="EMBL" id="MBW4543706.1"/>
    </source>
</evidence>
<organism evidence="2 3">
    <name type="scientific">Symplocastrum torsivum CPER-KK1</name>
    <dbReference type="NCBI Taxonomy" id="450513"/>
    <lineage>
        <taxon>Bacteria</taxon>
        <taxon>Bacillati</taxon>
        <taxon>Cyanobacteriota</taxon>
        <taxon>Cyanophyceae</taxon>
        <taxon>Oscillatoriophycideae</taxon>
        <taxon>Oscillatoriales</taxon>
        <taxon>Microcoleaceae</taxon>
        <taxon>Symplocastrum</taxon>
    </lineage>
</organism>
<evidence type="ECO:0000256" key="1">
    <source>
        <dbReference type="SAM" id="Phobius"/>
    </source>
</evidence>
<keyword evidence="1" id="KW-0472">Membrane</keyword>
<protein>
    <submittedName>
        <fullName evidence="2">Uncharacterized protein</fullName>
    </submittedName>
</protein>
<dbReference type="AlphaFoldDB" id="A0A951U9L7"/>
<feature type="transmembrane region" description="Helical" evidence="1">
    <location>
        <begin position="313"/>
        <end position="331"/>
    </location>
</feature>
<feature type="transmembrane region" description="Helical" evidence="1">
    <location>
        <begin position="337"/>
        <end position="357"/>
    </location>
</feature>
<reference evidence="2" key="1">
    <citation type="submission" date="2021-05" db="EMBL/GenBank/DDBJ databases">
        <authorList>
            <person name="Pietrasiak N."/>
            <person name="Ward R."/>
            <person name="Stajich J.E."/>
            <person name="Kurbessoian T."/>
        </authorList>
    </citation>
    <scope>NUCLEOTIDE SEQUENCE</scope>
    <source>
        <strain evidence="2">CPER-KK1</strain>
    </source>
</reference>
<keyword evidence="1" id="KW-1133">Transmembrane helix</keyword>
<feature type="transmembrane region" description="Helical" evidence="1">
    <location>
        <begin position="239"/>
        <end position="257"/>
    </location>
</feature>
<proteinExistence type="predicted"/>
<accession>A0A951U9L7</accession>
<evidence type="ECO:0000313" key="3">
    <source>
        <dbReference type="Proteomes" id="UP000753908"/>
    </source>
</evidence>
<name>A0A951U9L7_9CYAN</name>
<feature type="transmembrane region" description="Helical" evidence="1">
    <location>
        <begin position="14"/>
        <end position="36"/>
    </location>
</feature>
<feature type="transmembrane region" description="Helical" evidence="1">
    <location>
        <begin position="98"/>
        <end position="119"/>
    </location>
</feature>
<feature type="transmembrane region" description="Helical" evidence="1">
    <location>
        <begin position="198"/>
        <end position="219"/>
    </location>
</feature>
<keyword evidence="1" id="KW-0812">Transmembrane</keyword>
<feature type="transmembrane region" description="Helical" evidence="1">
    <location>
        <begin position="287"/>
        <end position="306"/>
    </location>
</feature>
<dbReference type="Proteomes" id="UP000753908">
    <property type="component" value="Unassembled WGS sequence"/>
</dbReference>
<feature type="transmembrane region" description="Helical" evidence="1">
    <location>
        <begin position="131"/>
        <end position="147"/>
    </location>
</feature>
<sequence length="740" mass="83230">MPLPRMWVEVRQKFLVNACLLGFLALITVAITALYVSSERNFHWWIDWHSSAIRVTTAFRESPWEGLQLVKNSLVQDRNWIYTLPLVPFLLTFGTSRLVYELALALVYLLPFAIAMGGICSKLVRVHQQTVFWATALLTLLIPVSWIPTFMGIPDTGGAFLIALASLVYLQDVKLRRWWQIPLVGLLLGLAVLLRRHFVYGCIAFLGAITVQALLSFSVEVRKKPQLAWRNLIEYGVRIGLISALAVSTVMAVAWQFTYRARMIDYGTLYKSWNLPFGEITSLYASYYGWGTWLLVAIGLSASILTRAVALPTISFLALSGVFSLIAWLVVLRYANVFYSVHITPLVIVGLFALIWTTWISVKGKLRTLILGIAGCYLVSNLVISLAPVGNLSHFLHPLFALNMPPLVRTDYDEVVRLVKYLRQLAPKKEPIFVVGNQRLQLDSSLVRGVEILLYGHEGRILRLLPVPKVDSRDTYPLESLLKAQYVVVPNSLPSYPSGGVLQDTNKFPVVGEWLTDKELDVVTVVFDAFTQNQEIAQDFRRLPVQFTLERGTVVSIYQRIRPTSLDTAVRTLNTIVQRTGERPGGQVDWLVVNPYSNYSVVKKNLNNTYKLVSRPSDRLLKADSKELGQSQRDRTQGKETSFLYLGSLPEKAKVTGAIISLSEPCVSSSLRLSTLNKDGEIFSSLEAKYVPNDSRRFALSISGKNSTYLLLDILSYDRNNFSNFCKMEINSVTVSNQKQ</sequence>
<comment type="caution">
    <text evidence="2">The sequence shown here is derived from an EMBL/GenBank/DDBJ whole genome shotgun (WGS) entry which is preliminary data.</text>
</comment>
<reference evidence="2" key="2">
    <citation type="journal article" date="2022" name="Microbiol. Resour. Announc.">
        <title>Metagenome Sequencing to Explore Phylogenomics of Terrestrial Cyanobacteria.</title>
        <authorList>
            <person name="Ward R.D."/>
            <person name="Stajich J.E."/>
            <person name="Johansen J.R."/>
            <person name="Huntemann M."/>
            <person name="Clum A."/>
            <person name="Foster B."/>
            <person name="Foster B."/>
            <person name="Roux S."/>
            <person name="Palaniappan K."/>
            <person name="Varghese N."/>
            <person name="Mukherjee S."/>
            <person name="Reddy T.B.K."/>
            <person name="Daum C."/>
            <person name="Copeland A."/>
            <person name="Chen I.A."/>
            <person name="Ivanova N.N."/>
            <person name="Kyrpides N.C."/>
            <person name="Shapiro N."/>
            <person name="Eloe-Fadrosh E.A."/>
            <person name="Pietrasiak N."/>
        </authorList>
    </citation>
    <scope>NUCLEOTIDE SEQUENCE</scope>
    <source>
        <strain evidence="2">CPER-KK1</strain>
    </source>
</reference>
<feature type="transmembrane region" description="Helical" evidence="1">
    <location>
        <begin position="369"/>
        <end position="389"/>
    </location>
</feature>
<gene>
    <name evidence="2" type="ORF">KME25_04545</name>
</gene>
<dbReference type="EMBL" id="JAHHIF010000005">
    <property type="protein sequence ID" value="MBW4543706.1"/>
    <property type="molecule type" value="Genomic_DNA"/>
</dbReference>